<dbReference type="CDD" id="cd00761">
    <property type="entry name" value="Glyco_tranf_GTA_type"/>
    <property type="match status" value="1"/>
</dbReference>
<gene>
    <name evidence="2" type="ORF">DCP75_10865</name>
</gene>
<dbReference type="InterPro" id="IPR050834">
    <property type="entry name" value="Glycosyltransf_2"/>
</dbReference>
<dbReference type="PANTHER" id="PTHR43685:SF11">
    <property type="entry name" value="GLYCOSYLTRANSFERASE TAGX-RELATED"/>
    <property type="match status" value="1"/>
</dbReference>
<name>A0A3C1KNB5_9GAMM</name>
<organism evidence="2 3">
    <name type="scientific">Haliea salexigens</name>
    <dbReference type="NCBI Taxonomy" id="287487"/>
    <lineage>
        <taxon>Bacteria</taxon>
        <taxon>Pseudomonadati</taxon>
        <taxon>Pseudomonadota</taxon>
        <taxon>Gammaproteobacteria</taxon>
        <taxon>Cellvibrionales</taxon>
        <taxon>Halieaceae</taxon>
        <taxon>Haliea</taxon>
    </lineage>
</organism>
<dbReference type="STRING" id="1121937.GCA_000423125_01404"/>
<reference evidence="2 3" key="1">
    <citation type="journal article" date="2018" name="Nat. Biotechnol.">
        <title>A standardized bacterial taxonomy based on genome phylogeny substantially revises the tree of life.</title>
        <authorList>
            <person name="Parks D.H."/>
            <person name="Chuvochina M."/>
            <person name="Waite D.W."/>
            <person name="Rinke C."/>
            <person name="Skarshewski A."/>
            <person name="Chaumeil P.A."/>
            <person name="Hugenholtz P."/>
        </authorList>
    </citation>
    <scope>NUCLEOTIDE SEQUENCE [LARGE SCALE GENOMIC DNA]</scope>
    <source>
        <strain evidence="2">UBA9158</strain>
    </source>
</reference>
<protein>
    <recommendedName>
        <fullName evidence="1">Glycosyltransferase 2-like domain-containing protein</fullName>
    </recommendedName>
</protein>
<evidence type="ECO:0000313" key="2">
    <source>
        <dbReference type="EMBL" id="HAN28200.1"/>
    </source>
</evidence>
<dbReference type="Gene3D" id="3.90.550.10">
    <property type="entry name" value="Spore Coat Polysaccharide Biosynthesis Protein SpsA, Chain A"/>
    <property type="match status" value="1"/>
</dbReference>
<evidence type="ECO:0000259" key="1">
    <source>
        <dbReference type="Pfam" id="PF00535"/>
    </source>
</evidence>
<comment type="caution">
    <text evidence="2">The sequence shown here is derived from an EMBL/GenBank/DDBJ whole genome shotgun (WGS) entry which is preliminary data.</text>
</comment>
<feature type="domain" description="Glycosyltransferase 2-like" evidence="1">
    <location>
        <begin position="96"/>
        <end position="198"/>
    </location>
</feature>
<proteinExistence type="predicted"/>
<dbReference type="PANTHER" id="PTHR43685">
    <property type="entry name" value="GLYCOSYLTRANSFERASE"/>
    <property type="match status" value="1"/>
</dbReference>
<dbReference type="AlphaFoldDB" id="A0A3C1KNB5"/>
<dbReference type="SUPFAM" id="SSF53448">
    <property type="entry name" value="Nucleotide-diphospho-sugar transferases"/>
    <property type="match status" value="1"/>
</dbReference>
<sequence length="427" mass="46482">MVASFSEGAVPLPQLRCVEKRACCGCNAYCRASRPARSQFSGGCSEYRRLRQGHAGAMPGVSDGALSAMERASVQSARRGLGVAVLASMTPRPSLSIVVNNYNYARYLPAALESALGQLGERDEIIVVDDGSTDDSAEVLSRYVDNPHMTVILQRNQGQFAAVLNGLAAARGDLCVLLDSDDYLLPGYLSRLRTTAEARSQEDFFFSAAEPGGESVSAAEMTRATLARMALPEGPTGASRWGAWVAGEFLGTPTSGLALRASLVETILAMREQLDDRLACPAWAVRVFRMNTSSHIVSRLSADGIIVRASSLLGARKYCMRTPGFFYRIHGGNAFAGLGTLARLYLRFKRGKQVVRMVGAAMDIPSRPTVRQVLLEAGERSAPLRLRRRITLWLNYSRALLCTADAIPMRFTALLQLPWRLFRHSKA</sequence>
<dbReference type="InterPro" id="IPR029044">
    <property type="entry name" value="Nucleotide-diphossugar_trans"/>
</dbReference>
<dbReference type="Proteomes" id="UP000259273">
    <property type="component" value="Unassembled WGS sequence"/>
</dbReference>
<dbReference type="Pfam" id="PF00535">
    <property type="entry name" value="Glycos_transf_2"/>
    <property type="match status" value="1"/>
</dbReference>
<accession>A0A3C1KNB5</accession>
<dbReference type="EMBL" id="DMND01000147">
    <property type="protein sequence ID" value="HAN28200.1"/>
    <property type="molecule type" value="Genomic_DNA"/>
</dbReference>
<dbReference type="InterPro" id="IPR001173">
    <property type="entry name" value="Glyco_trans_2-like"/>
</dbReference>
<evidence type="ECO:0000313" key="3">
    <source>
        <dbReference type="Proteomes" id="UP000259273"/>
    </source>
</evidence>